<feature type="region of interest" description="Disordered" evidence="1">
    <location>
        <begin position="54"/>
        <end position="79"/>
    </location>
</feature>
<keyword evidence="2" id="KW-0812">Transmembrane</keyword>
<protein>
    <submittedName>
        <fullName evidence="3">Uncharacterized protein</fullName>
    </submittedName>
</protein>
<sequence>MARNGVNKTLLISALSFLKNLFSLIITIPILFLSKVLHITDEFKSKSSKSCLHGREELESQETKTNLDYEEEEEEEEEGLIEITLARETTEGLSKEEYYQEMTIMDIWEELEAEENLIEIDISIRSIVNNTSI</sequence>
<dbReference type="EMBL" id="QGKX02001347">
    <property type="protein sequence ID" value="KAF3522280.1"/>
    <property type="molecule type" value="Genomic_DNA"/>
</dbReference>
<dbReference type="AlphaFoldDB" id="A0A8S9PQY9"/>
<gene>
    <name evidence="3" type="ORF">F2Q69_00048168</name>
</gene>
<dbReference type="Proteomes" id="UP000712600">
    <property type="component" value="Unassembled WGS sequence"/>
</dbReference>
<evidence type="ECO:0000313" key="4">
    <source>
        <dbReference type="Proteomes" id="UP000712600"/>
    </source>
</evidence>
<evidence type="ECO:0000256" key="2">
    <source>
        <dbReference type="SAM" id="Phobius"/>
    </source>
</evidence>
<feature type="transmembrane region" description="Helical" evidence="2">
    <location>
        <begin position="20"/>
        <end position="40"/>
    </location>
</feature>
<feature type="compositionally biased region" description="Basic and acidic residues" evidence="1">
    <location>
        <begin position="54"/>
        <end position="67"/>
    </location>
</feature>
<accession>A0A8S9PQY9</accession>
<evidence type="ECO:0000313" key="3">
    <source>
        <dbReference type="EMBL" id="KAF3522280.1"/>
    </source>
</evidence>
<proteinExistence type="predicted"/>
<evidence type="ECO:0000256" key="1">
    <source>
        <dbReference type="SAM" id="MobiDB-lite"/>
    </source>
</evidence>
<keyword evidence="2" id="KW-0472">Membrane</keyword>
<name>A0A8S9PQY9_BRACR</name>
<keyword evidence="2" id="KW-1133">Transmembrane helix</keyword>
<comment type="caution">
    <text evidence="3">The sequence shown here is derived from an EMBL/GenBank/DDBJ whole genome shotgun (WGS) entry which is preliminary data.</text>
</comment>
<feature type="compositionally biased region" description="Acidic residues" evidence="1">
    <location>
        <begin position="68"/>
        <end position="79"/>
    </location>
</feature>
<organism evidence="3 4">
    <name type="scientific">Brassica cretica</name>
    <name type="common">Mustard</name>
    <dbReference type="NCBI Taxonomy" id="69181"/>
    <lineage>
        <taxon>Eukaryota</taxon>
        <taxon>Viridiplantae</taxon>
        <taxon>Streptophyta</taxon>
        <taxon>Embryophyta</taxon>
        <taxon>Tracheophyta</taxon>
        <taxon>Spermatophyta</taxon>
        <taxon>Magnoliopsida</taxon>
        <taxon>eudicotyledons</taxon>
        <taxon>Gunneridae</taxon>
        <taxon>Pentapetalae</taxon>
        <taxon>rosids</taxon>
        <taxon>malvids</taxon>
        <taxon>Brassicales</taxon>
        <taxon>Brassicaceae</taxon>
        <taxon>Brassiceae</taxon>
        <taxon>Brassica</taxon>
    </lineage>
</organism>
<reference evidence="3" key="1">
    <citation type="submission" date="2019-12" db="EMBL/GenBank/DDBJ databases">
        <title>Genome sequencing and annotation of Brassica cretica.</title>
        <authorList>
            <person name="Studholme D.J."/>
            <person name="Sarris P."/>
        </authorList>
    </citation>
    <scope>NUCLEOTIDE SEQUENCE</scope>
    <source>
        <strain evidence="3">PFS-109/04</strain>
        <tissue evidence="3">Leaf</tissue>
    </source>
</reference>